<comment type="similarity">
    <text evidence="1">Belongs to the 'phage' integrase family.</text>
</comment>
<dbReference type="InterPro" id="IPR011010">
    <property type="entry name" value="DNA_brk_join_enz"/>
</dbReference>
<dbReference type="Gene3D" id="1.10.150.130">
    <property type="match status" value="1"/>
</dbReference>
<dbReference type="CDD" id="cd00801">
    <property type="entry name" value="INT_P4_C"/>
    <property type="match status" value="1"/>
</dbReference>
<dbReference type="PROSITE" id="PS51898">
    <property type="entry name" value="TYR_RECOMBINASE"/>
    <property type="match status" value="1"/>
</dbReference>
<dbReference type="EMBL" id="JAEMHK010000012">
    <property type="protein sequence ID" value="MBJ6801506.1"/>
    <property type="molecule type" value="Genomic_DNA"/>
</dbReference>
<dbReference type="PANTHER" id="PTHR30629:SF2">
    <property type="entry name" value="PROPHAGE INTEGRASE INTS-RELATED"/>
    <property type="match status" value="1"/>
</dbReference>
<dbReference type="InterPro" id="IPR002104">
    <property type="entry name" value="Integrase_catalytic"/>
</dbReference>
<keyword evidence="3 5" id="KW-0238">DNA-binding</keyword>
<evidence type="ECO:0000313" key="8">
    <source>
        <dbReference type="EMBL" id="MBJ6801506.1"/>
    </source>
</evidence>
<dbReference type="Gene3D" id="3.30.160.390">
    <property type="entry name" value="Integrase, DNA-binding domain"/>
    <property type="match status" value="1"/>
</dbReference>
<dbReference type="Pfam" id="PF00589">
    <property type="entry name" value="Phage_integrase"/>
    <property type="match status" value="1"/>
</dbReference>
<dbReference type="InterPro" id="IPR010998">
    <property type="entry name" value="Integrase_recombinase_N"/>
</dbReference>
<dbReference type="InterPro" id="IPR013762">
    <property type="entry name" value="Integrase-like_cat_sf"/>
</dbReference>
<dbReference type="PANTHER" id="PTHR30629">
    <property type="entry name" value="PROPHAGE INTEGRASE"/>
    <property type="match status" value="1"/>
</dbReference>
<dbReference type="SUPFAM" id="SSF56349">
    <property type="entry name" value="DNA breaking-rejoining enzymes"/>
    <property type="match status" value="1"/>
</dbReference>
<protein>
    <submittedName>
        <fullName evidence="8">Integrase arm-type DNA-binding domain-containing protein</fullName>
    </submittedName>
</protein>
<evidence type="ECO:0000256" key="4">
    <source>
        <dbReference type="ARBA" id="ARBA00023172"/>
    </source>
</evidence>
<dbReference type="GO" id="GO:0003677">
    <property type="term" value="F:DNA binding"/>
    <property type="evidence" value="ECO:0007669"/>
    <property type="project" value="UniProtKB-KW"/>
</dbReference>
<dbReference type="InterPro" id="IPR038488">
    <property type="entry name" value="Integrase_DNA-bd_sf"/>
</dbReference>
<proteinExistence type="inferred from homology"/>
<keyword evidence="9" id="KW-1185">Reference proteome</keyword>
<keyword evidence="2" id="KW-0229">DNA integration</keyword>
<dbReference type="InterPro" id="IPR025166">
    <property type="entry name" value="Integrase_DNA_bind_dom"/>
</dbReference>
<comment type="caution">
    <text evidence="8">The sequence shown here is derived from an EMBL/GenBank/DDBJ whole genome shotgun (WGS) entry which is preliminary data.</text>
</comment>
<evidence type="ECO:0000259" key="6">
    <source>
        <dbReference type="PROSITE" id="PS51898"/>
    </source>
</evidence>
<dbReference type="Proteomes" id="UP000641025">
    <property type="component" value="Unassembled WGS sequence"/>
</dbReference>
<dbReference type="RefSeq" id="WP_199396005.1">
    <property type="nucleotide sequence ID" value="NZ_JAEMHK010000012.1"/>
</dbReference>
<evidence type="ECO:0000259" key="7">
    <source>
        <dbReference type="PROSITE" id="PS51900"/>
    </source>
</evidence>
<dbReference type="Pfam" id="PF13356">
    <property type="entry name" value="Arm-DNA-bind_3"/>
    <property type="match status" value="1"/>
</dbReference>
<gene>
    <name evidence="8" type="ORF">JFN90_15350</name>
</gene>
<dbReference type="InterPro" id="IPR053876">
    <property type="entry name" value="Phage_int_M"/>
</dbReference>
<organism evidence="8 9">
    <name type="scientific">Geomonas propionica</name>
    <dbReference type="NCBI Taxonomy" id="2798582"/>
    <lineage>
        <taxon>Bacteria</taxon>
        <taxon>Pseudomonadati</taxon>
        <taxon>Thermodesulfobacteriota</taxon>
        <taxon>Desulfuromonadia</taxon>
        <taxon>Geobacterales</taxon>
        <taxon>Geobacteraceae</taxon>
        <taxon>Geomonas</taxon>
    </lineage>
</organism>
<evidence type="ECO:0000313" key="9">
    <source>
        <dbReference type="Proteomes" id="UP000641025"/>
    </source>
</evidence>
<feature type="domain" description="Core-binding (CB)" evidence="7">
    <location>
        <begin position="104"/>
        <end position="183"/>
    </location>
</feature>
<dbReference type="InterPro" id="IPR044068">
    <property type="entry name" value="CB"/>
</dbReference>
<evidence type="ECO:0000256" key="5">
    <source>
        <dbReference type="PROSITE-ProRule" id="PRU01248"/>
    </source>
</evidence>
<accession>A0ABS0YU63</accession>
<name>A0ABS0YU63_9BACT</name>
<evidence type="ECO:0000256" key="2">
    <source>
        <dbReference type="ARBA" id="ARBA00022908"/>
    </source>
</evidence>
<evidence type="ECO:0000256" key="1">
    <source>
        <dbReference type="ARBA" id="ARBA00008857"/>
    </source>
</evidence>
<evidence type="ECO:0000256" key="3">
    <source>
        <dbReference type="ARBA" id="ARBA00023125"/>
    </source>
</evidence>
<feature type="domain" description="Tyr recombinase" evidence="6">
    <location>
        <begin position="204"/>
        <end position="411"/>
    </location>
</feature>
<sequence length="439" mass="50203">MEKRKPGQFTDKEVKNYKPEAKEYWRREGQGFSLRVLPSGVKAWYYIYTFDGRKRYLPLGDGNYPEVSVAQARELCTAARVKVAKGIDPLGEKTQAALERRHTPTVADFIDEYIEGHAKRLRRGKEVERALKVEVLPRWGKRKITDITTRDIKLLRDEIAGRGAPVMANRCMSYVSGMFAYAVDKDAIKVTPYVNIKRAVKEESRERTLKADEVKQLWEALDGDGLMMSAEIKTALKLILLTAQRPGEVIGIHAKEIEGRWWTLPKERTKNGKSHRVYLTDTALSLIGSLEGREYVFPAWRGGDGCVTVGALSYAIRRNIKGQSVVTDKVKRRKGEAYKRGPYRTKQSVEGVNRIGFEMFTPHDLRRTALTLMGSEGIQYEVREKVANHTLGKLDEVYNRHDYDDFKQEAMEAIENKLHRILTGEVKKGKLISIQRRRA</sequence>
<dbReference type="InterPro" id="IPR050808">
    <property type="entry name" value="Phage_Integrase"/>
</dbReference>
<keyword evidence="4" id="KW-0233">DNA recombination</keyword>
<dbReference type="Gene3D" id="1.10.443.10">
    <property type="entry name" value="Intergrase catalytic core"/>
    <property type="match status" value="1"/>
</dbReference>
<reference evidence="8 9" key="1">
    <citation type="submission" date="2020-12" db="EMBL/GenBank/DDBJ databases">
        <title>Geomonas sp. Red259, isolated from paddy soil.</title>
        <authorList>
            <person name="Xu Z."/>
            <person name="Zhang Z."/>
            <person name="Masuda Y."/>
            <person name="Itoh H."/>
            <person name="Senoo K."/>
        </authorList>
    </citation>
    <scope>NUCLEOTIDE SEQUENCE [LARGE SCALE GENOMIC DNA]</scope>
    <source>
        <strain evidence="8 9">Red259</strain>
    </source>
</reference>
<dbReference type="PROSITE" id="PS51900">
    <property type="entry name" value="CB"/>
    <property type="match status" value="1"/>
</dbReference>
<dbReference type="Pfam" id="PF22022">
    <property type="entry name" value="Phage_int_M"/>
    <property type="match status" value="1"/>
</dbReference>